<evidence type="ECO:0000313" key="3">
    <source>
        <dbReference type="Proteomes" id="UP001168821"/>
    </source>
</evidence>
<dbReference type="Pfam" id="PF16087">
    <property type="entry name" value="DUF4817"/>
    <property type="match status" value="1"/>
</dbReference>
<dbReference type="PANTHER" id="PTHR47326">
    <property type="entry name" value="TRANSPOSABLE ELEMENT TC3 TRANSPOSASE-LIKE PROTEIN"/>
    <property type="match status" value="1"/>
</dbReference>
<gene>
    <name evidence="2" type="ORF">Zmor_006139</name>
</gene>
<dbReference type="AlphaFoldDB" id="A0AA38IYV8"/>
<reference evidence="2" key="1">
    <citation type="journal article" date="2023" name="G3 (Bethesda)">
        <title>Whole genome assemblies of Zophobas morio and Tenebrio molitor.</title>
        <authorList>
            <person name="Kaur S."/>
            <person name="Stinson S.A."/>
            <person name="diCenzo G.C."/>
        </authorList>
    </citation>
    <scope>NUCLEOTIDE SEQUENCE</scope>
    <source>
        <strain evidence="2">QUZm001</strain>
    </source>
</reference>
<dbReference type="InterPro" id="IPR032135">
    <property type="entry name" value="DUF4817"/>
</dbReference>
<protein>
    <recommendedName>
        <fullName evidence="1">DUF4817 domain-containing protein</fullName>
    </recommendedName>
</protein>
<dbReference type="PANTHER" id="PTHR47326:SF1">
    <property type="entry name" value="HTH PSQ-TYPE DOMAIN-CONTAINING PROTEIN"/>
    <property type="match status" value="1"/>
</dbReference>
<feature type="domain" description="DUF4817" evidence="1">
    <location>
        <begin position="6"/>
        <end position="50"/>
    </location>
</feature>
<organism evidence="2 3">
    <name type="scientific">Zophobas morio</name>
    <dbReference type="NCBI Taxonomy" id="2755281"/>
    <lineage>
        <taxon>Eukaryota</taxon>
        <taxon>Metazoa</taxon>
        <taxon>Ecdysozoa</taxon>
        <taxon>Arthropoda</taxon>
        <taxon>Hexapoda</taxon>
        <taxon>Insecta</taxon>
        <taxon>Pterygota</taxon>
        <taxon>Neoptera</taxon>
        <taxon>Endopterygota</taxon>
        <taxon>Coleoptera</taxon>
        <taxon>Polyphaga</taxon>
        <taxon>Cucujiformia</taxon>
        <taxon>Tenebrionidae</taxon>
        <taxon>Zophobas</taxon>
    </lineage>
</organism>
<accession>A0AA38IYV8</accession>
<evidence type="ECO:0000313" key="2">
    <source>
        <dbReference type="EMBL" id="KAJ3661754.1"/>
    </source>
</evidence>
<name>A0AA38IYV8_9CUCU</name>
<keyword evidence="3" id="KW-1185">Reference proteome</keyword>
<sequence length="167" mass="19871">MADMHLMYGRAFGNSHEAQRLYGEAFPQRRLPDHRTFTAIDQRLRENGTFTPKTADWGLERTERVLDAETEILDIVEEEPGISARRLSYRVGISMFVVWRTLHNQGLYPYHVQRVHTLKPEDLPRRMRFCEWLFERNRADLRFVATIFFTDESTFTRDGIFNARNPY</sequence>
<proteinExistence type="predicted"/>
<dbReference type="EMBL" id="JALNTZ010000002">
    <property type="protein sequence ID" value="KAJ3661754.1"/>
    <property type="molecule type" value="Genomic_DNA"/>
</dbReference>
<comment type="caution">
    <text evidence="2">The sequence shown here is derived from an EMBL/GenBank/DDBJ whole genome shotgun (WGS) entry which is preliminary data.</text>
</comment>
<dbReference type="Proteomes" id="UP001168821">
    <property type="component" value="Unassembled WGS sequence"/>
</dbReference>
<evidence type="ECO:0000259" key="1">
    <source>
        <dbReference type="Pfam" id="PF16087"/>
    </source>
</evidence>